<dbReference type="EMBL" id="JADCNM010000001">
    <property type="protein sequence ID" value="KAG0499989.1"/>
    <property type="molecule type" value="Genomic_DNA"/>
</dbReference>
<protein>
    <recommendedName>
        <fullName evidence="2">VQ domain-containing protein</fullName>
    </recommendedName>
</protein>
<comment type="caution">
    <text evidence="4">The sequence shown here is derived from an EMBL/GenBank/DDBJ whole genome shotgun (WGS) entry which is preliminary data.</text>
</comment>
<evidence type="ECO:0000313" key="5">
    <source>
        <dbReference type="Proteomes" id="UP000636800"/>
    </source>
</evidence>
<accession>A0A835VGN0</accession>
<gene>
    <name evidence="4" type="ORF">HPP92_000061</name>
    <name evidence="3" type="ORF">HPP92_000062</name>
</gene>
<keyword evidence="5" id="KW-1185">Reference proteome</keyword>
<sequence>MDLFEQAGGRPSPRRGIQLQGPRPTVLKLNKDSHKIKKPSHQPTPPEQHRRPPVIIYTVSPKVIHTKPSEFMSLVQRLTGCPSSSAAASAAEDHPSDENGSREEDTNELRRVVGGGTVPGFSSPISPNLFSPSAVGGEMSPLNFFQELNSGLHGGKAAMENGFMANSGNLFFSL</sequence>
<dbReference type="Pfam" id="PF05678">
    <property type="entry name" value="VQ"/>
    <property type="match status" value="1"/>
</dbReference>
<feature type="compositionally biased region" description="Basic and acidic residues" evidence="1">
    <location>
        <begin position="91"/>
        <end position="109"/>
    </location>
</feature>
<evidence type="ECO:0000313" key="6">
    <source>
        <dbReference type="Proteomes" id="UP000639772"/>
    </source>
</evidence>
<dbReference type="GO" id="GO:0005634">
    <property type="term" value="C:nucleus"/>
    <property type="evidence" value="ECO:0007669"/>
    <property type="project" value="TreeGrafter"/>
</dbReference>
<evidence type="ECO:0000313" key="3">
    <source>
        <dbReference type="EMBL" id="KAG0495371.1"/>
    </source>
</evidence>
<feature type="region of interest" description="Disordered" evidence="1">
    <location>
        <begin position="82"/>
        <end position="109"/>
    </location>
</feature>
<name>A0A835VGN0_VANPL</name>
<evidence type="ECO:0000259" key="2">
    <source>
        <dbReference type="Pfam" id="PF05678"/>
    </source>
</evidence>
<dbReference type="AlphaFoldDB" id="A0A835VGN0"/>
<dbReference type="PANTHER" id="PTHR33143">
    <property type="entry name" value="F16F4.1 PROTEIN-RELATED"/>
    <property type="match status" value="1"/>
</dbReference>
<reference evidence="5 6" key="1">
    <citation type="journal article" date="2020" name="Nat. Food">
        <title>A phased Vanilla planifolia genome enables genetic improvement of flavour and production.</title>
        <authorList>
            <person name="Hasing T."/>
            <person name="Tang H."/>
            <person name="Brym M."/>
            <person name="Khazi F."/>
            <person name="Huang T."/>
            <person name="Chambers A.H."/>
        </authorList>
    </citation>
    <scope>NUCLEOTIDE SEQUENCE [LARGE SCALE GENOMIC DNA]</scope>
    <source>
        <tissue evidence="4">Leaf</tissue>
    </source>
</reference>
<dbReference type="EMBL" id="JADCNL010000001">
    <property type="protein sequence ID" value="KAG0495371.1"/>
    <property type="molecule type" value="Genomic_DNA"/>
</dbReference>
<feature type="domain" description="VQ" evidence="2">
    <location>
        <begin position="58"/>
        <end position="84"/>
    </location>
</feature>
<proteinExistence type="predicted"/>
<dbReference type="PANTHER" id="PTHR33143:SF6">
    <property type="entry name" value="OS08G0102900 PROTEIN"/>
    <property type="match status" value="1"/>
</dbReference>
<dbReference type="InterPro" id="IPR039607">
    <property type="entry name" value="VQ_8/17/18/20/21/25"/>
</dbReference>
<dbReference type="Proteomes" id="UP000636800">
    <property type="component" value="Chromosome 1"/>
</dbReference>
<evidence type="ECO:0000313" key="4">
    <source>
        <dbReference type="EMBL" id="KAG0499989.1"/>
    </source>
</evidence>
<dbReference type="Proteomes" id="UP000639772">
    <property type="component" value="Chromosome 1"/>
</dbReference>
<dbReference type="OrthoDB" id="695631at2759"/>
<dbReference type="InterPro" id="IPR008889">
    <property type="entry name" value="VQ"/>
</dbReference>
<evidence type="ECO:0000256" key="1">
    <source>
        <dbReference type="SAM" id="MobiDB-lite"/>
    </source>
</evidence>
<feature type="region of interest" description="Disordered" evidence="1">
    <location>
        <begin position="1"/>
        <end position="53"/>
    </location>
</feature>
<organism evidence="4 6">
    <name type="scientific">Vanilla planifolia</name>
    <name type="common">Vanilla</name>
    <dbReference type="NCBI Taxonomy" id="51239"/>
    <lineage>
        <taxon>Eukaryota</taxon>
        <taxon>Viridiplantae</taxon>
        <taxon>Streptophyta</taxon>
        <taxon>Embryophyta</taxon>
        <taxon>Tracheophyta</taxon>
        <taxon>Spermatophyta</taxon>
        <taxon>Magnoliopsida</taxon>
        <taxon>Liliopsida</taxon>
        <taxon>Asparagales</taxon>
        <taxon>Orchidaceae</taxon>
        <taxon>Vanilloideae</taxon>
        <taxon>Vanilleae</taxon>
        <taxon>Vanilla</taxon>
    </lineage>
</organism>